<sequence>MVEDVHLVLALGLLTVVAHDDDVFEGVTSPVVVESEHVDPPLSFDVYVDNMIVKS</sequence>
<gene>
    <name evidence="2" type="ordered locus">VIT_05s0136g00170</name>
</gene>
<evidence type="ECO:0000313" key="2">
    <source>
        <dbReference type="EMBL" id="CCB62723.1"/>
    </source>
</evidence>
<feature type="chain" id="PRO_5003341516" evidence="1">
    <location>
        <begin position="19"/>
        <end position="55"/>
    </location>
</feature>
<name>F6I705_VITVI</name>
<proteinExistence type="predicted"/>
<keyword evidence="1" id="KW-0732">Signal</keyword>
<dbReference type="EMBL" id="FN596762">
    <property type="protein sequence ID" value="CCB62723.1"/>
    <property type="molecule type" value="Genomic_DNA"/>
</dbReference>
<accession>F6I705</accession>
<protein>
    <submittedName>
        <fullName evidence="2">Uncharacterized protein</fullName>
    </submittedName>
</protein>
<feature type="signal peptide" evidence="1">
    <location>
        <begin position="1"/>
        <end position="18"/>
    </location>
</feature>
<organism evidence="2 3">
    <name type="scientific">Vitis vinifera</name>
    <name type="common">Grape</name>
    <dbReference type="NCBI Taxonomy" id="29760"/>
    <lineage>
        <taxon>Eukaryota</taxon>
        <taxon>Viridiplantae</taxon>
        <taxon>Streptophyta</taxon>
        <taxon>Embryophyta</taxon>
        <taxon>Tracheophyta</taxon>
        <taxon>Spermatophyta</taxon>
        <taxon>Magnoliopsida</taxon>
        <taxon>eudicotyledons</taxon>
        <taxon>Gunneridae</taxon>
        <taxon>Pentapetalae</taxon>
        <taxon>rosids</taxon>
        <taxon>Vitales</taxon>
        <taxon>Vitaceae</taxon>
        <taxon>Viteae</taxon>
        <taxon>Vitis</taxon>
    </lineage>
</organism>
<dbReference type="PaxDb" id="29760-VIT_05s0136g00170.t01"/>
<dbReference type="HOGENOM" id="CLU_3036314_0_0_1"/>
<dbReference type="InParanoid" id="F6I705"/>
<keyword evidence="3" id="KW-1185">Reference proteome</keyword>
<dbReference type="AlphaFoldDB" id="F6I705"/>
<evidence type="ECO:0000313" key="3">
    <source>
        <dbReference type="Proteomes" id="UP000009183"/>
    </source>
</evidence>
<evidence type="ECO:0000256" key="1">
    <source>
        <dbReference type="SAM" id="SignalP"/>
    </source>
</evidence>
<dbReference type="Proteomes" id="UP000009183">
    <property type="component" value="Chromosome 5"/>
</dbReference>
<reference evidence="3" key="1">
    <citation type="journal article" date="2007" name="Nature">
        <title>The grapevine genome sequence suggests ancestral hexaploidization in major angiosperm phyla.</title>
        <authorList>
            <consortium name="The French-Italian Public Consortium for Grapevine Genome Characterization."/>
            <person name="Jaillon O."/>
            <person name="Aury J.-M."/>
            <person name="Noel B."/>
            <person name="Policriti A."/>
            <person name="Clepet C."/>
            <person name="Casagrande A."/>
            <person name="Choisne N."/>
            <person name="Aubourg S."/>
            <person name="Vitulo N."/>
            <person name="Jubin C."/>
            <person name="Vezzi A."/>
            <person name="Legeai F."/>
            <person name="Hugueney P."/>
            <person name="Dasilva C."/>
            <person name="Horner D."/>
            <person name="Mica E."/>
            <person name="Jublot D."/>
            <person name="Poulain J."/>
            <person name="Bruyere C."/>
            <person name="Billault A."/>
            <person name="Segurens B."/>
            <person name="Gouyvenoux M."/>
            <person name="Ugarte E."/>
            <person name="Cattonaro F."/>
            <person name="Anthouard V."/>
            <person name="Vico V."/>
            <person name="Del Fabbro C."/>
            <person name="Alaux M."/>
            <person name="Di Gaspero G."/>
            <person name="Dumas V."/>
            <person name="Felice N."/>
            <person name="Paillard S."/>
            <person name="Juman I."/>
            <person name="Moroldo M."/>
            <person name="Scalabrin S."/>
            <person name="Canaguier A."/>
            <person name="Le Clainche I."/>
            <person name="Malacrida G."/>
            <person name="Durand E."/>
            <person name="Pesole G."/>
            <person name="Laucou V."/>
            <person name="Chatelet P."/>
            <person name="Merdinoglu D."/>
            <person name="Delledonne M."/>
            <person name="Pezzotti M."/>
            <person name="Lecharny A."/>
            <person name="Scarpelli C."/>
            <person name="Artiguenave F."/>
            <person name="Pe M.E."/>
            <person name="Valle G."/>
            <person name="Morgante M."/>
            <person name="Caboche M."/>
            <person name="Adam-Blondon A.-F."/>
            <person name="Weissenbach J."/>
            <person name="Quetier F."/>
            <person name="Wincker P."/>
        </authorList>
    </citation>
    <scope>NUCLEOTIDE SEQUENCE [LARGE SCALE GENOMIC DNA]</scope>
    <source>
        <strain evidence="3">cv. Pinot noir / PN40024</strain>
    </source>
</reference>